<organism evidence="3 4">
    <name type="scientific">Polymorphospora lycopeni</name>
    <dbReference type="NCBI Taxonomy" id="3140240"/>
    <lineage>
        <taxon>Bacteria</taxon>
        <taxon>Bacillati</taxon>
        <taxon>Actinomycetota</taxon>
        <taxon>Actinomycetes</taxon>
        <taxon>Micromonosporales</taxon>
        <taxon>Micromonosporaceae</taxon>
        <taxon>Polymorphospora</taxon>
    </lineage>
</organism>
<accession>A0ABV5CS91</accession>
<feature type="domain" description="Peptidase C39-like" evidence="2">
    <location>
        <begin position="69"/>
        <end position="206"/>
    </location>
</feature>
<proteinExistence type="predicted"/>
<sequence length="230" mass="24372">MTPIKQWIPTVFQAPVIRKAALGVAGLAMAGGVVAGPATMAHAATPTADKPTTTVAAVSQDKRTSAKELDFDYEFQETYYYCAPAATKMALSAQGKDFSQDEMARKLGTTEAGTDSAVETTRVLKDVTGKDYRTVEISGAQADQGQTDQLRTDVVRAVDDQRAVVANVAGSAADVDGDRHSYEGGHYIAVTGYADGGDKVKIGDSWSDKGEYWISTDALADWIASRGYSA</sequence>
<dbReference type="SUPFAM" id="SSF54001">
    <property type="entry name" value="Cysteine proteinases"/>
    <property type="match status" value="1"/>
</dbReference>
<name>A0ABV5CS91_9ACTN</name>
<dbReference type="Gene3D" id="3.90.70.10">
    <property type="entry name" value="Cysteine proteinases"/>
    <property type="match status" value="1"/>
</dbReference>
<comment type="caution">
    <text evidence="3">The sequence shown here is derived from an EMBL/GenBank/DDBJ whole genome shotgun (WGS) entry which is preliminary data.</text>
</comment>
<evidence type="ECO:0000313" key="4">
    <source>
        <dbReference type="Proteomes" id="UP001582793"/>
    </source>
</evidence>
<dbReference type="Proteomes" id="UP001582793">
    <property type="component" value="Unassembled WGS sequence"/>
</dbReference>
<feature type="signal peptide" evidence="1">
    <location>
        <begin position="1"/>
        <end position="35"/>
    </location>
</feature>
<dbReference type="RefSeq" id="WP_357533825.1">
    <property type="nucleotide sequence ID" value="NZ_JBCGDC010000028.1"/>
</dbReference>
<dbReference type="EMBL" id="JBCGDC010000028">
    <property type="protein sequence ID" value="MFB6393901.1"/>
    <property type="molecule type" value="Genomic_DNA"/>
</dbReference>
<dbReference type="InterPro" id="IPR038765">
    <property type="entry name" value="Papain-like_cys_pep_sf"/>
</dbReference>
<dbReference type="InterPro" id="IPR039564">
    <property type="entry name" value="Peptidase_C39-like"/>
</dbReference>
<evidence type="ECO:0000256" key="1">
    <source>
        <dbReference type="SAM" id="SignalP"/>
    </source>
</evidence>
<reference evidence="3 4" key="1">
    <citation type="submission" date="2024-04" db="EMBL/GenBank/DDBJ databases">
        <title>Polymorphospora sp. isolated from Baiyangdian Lake in Xiong'an New Area.</title>
        <authorList>
            <person name="Zhang X."/>
            <person name="Liu J."/>
        </authorList>
    </citation>
    <scope>NUCLEOTIDE SEQUENCE [LARGE SCALE GENOMIC DNA]</scope>
    <source>
        <strain evidence="3 4">2-325</strain>
    </source>
</reference>
<gene>
    <name evidence="3" type="ORF">AAFH96_12415</name>
</gene>
<evidence type="ECO:0000313" key="3">
    <source>
        <dbReference type="EMBL" id="MFB6393901.1"/>
    </source>
</evidence>
<evidence type="ECO:0000259" key="2">
    <source>
        <dbReference type="Pfam" id="PF13529"/>
    </source>
</evidence>
<feature type="chain" id="PRO_5046044005" evidence="1">
    <location>
        <begin position="36"/>
        <end position="230"/>
    </location>
</feature>
<protein>
    <submittedName>
        <fullName evidence="3">C39 family peptidase</fullName>
    </submittedName>
</protein>
<dbReference type="Pfam" id="PF13529">
    <property type="entry name" value="Peptidase_C39_2"/>
    <property type="match status" value="1"/>
</dbReference>
<keyword evidence="1" id="KW-0732">Signal</keyword>
<keyword evidence="4" id="KW-1185">Reference proteome</keyword>